<protein>
    <submittedName>
        <fullName evidence="4">Putative acyltransferase</fullName>
        <ecNumber evidence="4">2.3.1.-</ecNumber>
    </submittedName>
</protein>
<dbReference type="STRING" id="452652.KSE_42500"/>
<keyword evidence="2" id="KW-1133">Transmembrane helix</keyword>
<feature type="transmembrane region" description="Helical" evidence="2">
    <location>
        <begin position="283"/>
        <end position="302"/>
    </location>
</feature>
<dbReference type="GO" id="GO:0016747">
    <property type="term" value="F:acyltransferase activity, transferring groups other than amino-acyl groups"/>
    <property type="evidence" value="ECO:0007669"/>
    <property type="project" value="InterPro"/>
</dbReference>
<evidence type="ECO:0000313" key="4">
    <source>
        <dbReference type="EMBL" id="BAJ30035.1"/>
    </source>
</evidence>
<dbReference type="Pfam" id="PF01757">
    <property type="entry name" value="Acyl_transf_3"/>
    <property type="match status" value="1"/>
</dbReference>
<dbReference type="GO" id="GO:0016020">
    <property type="term" value="C:membrane"/>
    <property type="evidence" value="ECO:0007669"/>
    <property type="project" value="TreeGrafter"/>
</dbReference>
<dbReference type="PATRIC" id="fig|452652.3.peg.4244"/>
<feature type="transmembrane region" description="Helical" evidence="2">
    <location>
        <begin position="94"/>
        <end position="113"/>
    </location>
</feature>
<accession>E4MZV1</accession>
<feature type="transmembrane region" description="Helical" evidence="2">
    <location>
        <begin position="257"/>
        <end position="276"/>
    </location>
</feature>
<feature type="transmembrane region" description="Helical" evidence="2">
    <location>
        <begin position="21"/>
        <end position="43"/>
    </location>
</feature>
<organism evidence="4 5">
    <name type="scientific">Kitasatospora setae (strain ATCC 33774 / DSM 43861 / JCM 3304 / KCC A-0304 / NBRC 14216 / KM-6054)</name>
    <name type="common">Streptomyces setae</name>
    <dbReference type="NCBI Taxonomy" id="452652"/>
    <lineage>
        <taxon>Bacteria</taxon>
        <taxon>Bacillati</taxon>
        <taxon>Actinomycetota</taxon>
        <taxon>Actinomycetes</taxon>
        <taxon>Kitasatosporales</taxon>
        <taxon>Streptomycetaceae</taxon>
        <taxon>Kitasatospora</taxon>
    </lineage>
</organism>
<dbReference type="InterPro" id="IPR050879">
    <property type="entry name" value="Acyltransferase_3"/>
</dbReference>
<feature type="transmembrane region" description="Helical" evidence="2">
    <location>
        <begin position="148"/>
        <end position="171"/>
    </location>
</feature>
<dbReference type="EC" id="2.3.1.-" evidence="4"/>
<name>E4MZV1_KITSK</name>
<feature type="region of interest" description="Disordered" evidence="1">
    <location>
        <begin position="424"/>
        <end position="457"/>
    </location>
</feature>
<keyword evidence="2" id="KW-0472">Membrane</keyword>
<dbReference type="InterPro" id="IPR002656">
    <property type="entry name" value="Acyl_transf_3_dom"/>
</dbReference>
<dbReference type="PANTHER" id="PTHR23028">
    <property type="entry name" value="ACETYLTRANSFERASE"/>
    <property type="match status" value="1"/>
</dbReference>
<dbReference type="AlphaFoldDB" id="E4MZV1"/>
<dbReference type="eggNOG" id="COG1835">
    <property type="taxonomic scope" value="Bacteria"/>
</dbReference>
<feature type="transmembrane region" description="Helical" evidence="2">
    <location>
        <begin position="63"/>
        <end position="82"/>
    </location>
</feature>
<reference evidence="4 5" key="1">
    <citation type="journal article" date="2010" name="DNA Res.">
        <title>Genome sequence of Kitasatospora setae NBRC 14216T: an evolutionary snapshot of the family Streptomycetaceae.</title>
        <authorList>
            <person name="Ichikawa N."/>
            <person name="Oguchi A."/>
            <person name="Ikeda H."/>
            <person name="Ishikawa J."/>
            <person name="Kitani S."/>
            <person name="Watanabe Y."/>
            <person name="Nakamura S."/>
            <person name="Katano Y."/>
            <person name="Kishi E."/>
            <person name="Sasagawa M."/>
            <person name="Ankai A."/>
            <person name="Fukui S."/>
            <person name="Hashimoto Y."/>
            <person name="Kamata S."/>
            <person name="Otoguro M."/>
            <person name="Tanikawa S."/>
            <person name="Nihira T."/>
            <person name="Horinouchi S."/>
            <person name="Ohnishi Y."/>
            <person name="Hayakawa M."/>
            <person name="Kuzuyama T."/>
            <person name="Arisawa A."/>
            <person name="Nomoto F."/>
            <person name="Miura H."/>
            <person name="Takahashi Y."/>
            <person name="Fujita N."/>
        </authorList>
    </citation>
    <scope>NUCLEOTIDE SEQUENCE [LARGE SCALE GENOMIC DNA]</scope>
    <source>
        <strain evidence="5">ATCC 33774 / DSM 43861 / JCM 3304 / KCC A-0304 / NBRC 14216 / KM-6054</strain>
    </source>
</reference>
<feature type="transmembrane region" description="Helical" evidence="2">
    <location>
        <begin position="233"/>
        <end position="251"/>
    </location>
</feature>
<evidence type="ECO:0000256" key="1">
    <source>
        <dbReference type="SAM" id="MobiDB-lite"/>
    </source>
</evidence>
<dbReference type="EMBL" id="AP010968">
    <property type="protein sequence ID" value="BAJ30035.1"/>
    <property type="molecule type" value="Genomic_DNA"/>
</dbReference>
<dbReference type="RefSeq" id="WP_014137337.1">
    <property type="nucleotide sequence ID" value="NC_016109.1"/>
</dbReference>
<feature type="transmembrane region" description="Helical" evidence="2">
    <location>
        <begin position="207"/>
        <end position="226"/>
    </location>
</feature>
<dbReference type="HOGENOM" id="CLU_005679_2_0_11"/>
<keyword evidence="4" id="KW-0808">Transferase</keyword>
<keyword evidence="2" id="KW-0812">Transmembrane</keyword>
<feature type="transmembrane region" description="Helical" evidence="2">
    <location>
        <begin position="385"/>
        <end position="406"/>
    </location>
</feature>
<sequence>MRLLRGPSGPRPRKPAAKAAAPRLGWLDVLRGIAALSVAVYHFGLPFYWFHATKLPNYIDPGIFGVMLFFLVSGYIIPASLERRGDVRSFWIGRFFRIYPVVIAVVVLSMVVLPRRHGVVAAWTYEHPLLMLAGNGTMLHELSGVPGVIGVMWTLGYEMVFYYFATALFVLNKHRRSAPIAMGFSGAAMLLGSWLPLGALSHGTHVGARNVTLAGLVVLGAAFVAIFSGRADLARWGGVLLGSLGLVLVLLNSRSAGFETLIIFGTMFAGTVLYRWEHGQLDGLKTAICCGFVIAAGVLAGYEHDRGEALWRSWTMTWKSFSFAYLAAWLLFLAGMALRHRRFPRALTWLGTVSYSVYLLHVPLVRVMEWALEGRKPFTSWTDRGLLTAAFFGTLLLLSFLAYHLIEMPFQRLGRRLSDALNRRFPPSDGPRETAVPPAREPVAPGAEPVPAGVPAG</sequence>
<dbReference type="GO" id="GO:0000271">
    <property type="term" value="P:polysaccharide biosynthetic process"/>
    <property type="evidence" value="ECO:0007669"/>
    <property type="project" value="TreeGrafter"/>
</dbReference>
<evidence type="ECO:0000256" key="2">
    <source>
        <dbReference type="SAM" id="Phobius"/>
    </source>
</evidence>
<dbReference type="Proteomes" id="UP000007076">
    <property type="component" value="Chromosome"/>
</dbReference>
<proteinExistence type="predicted"/>
<evidence type="ECO:0000313" key="5">
    <source>
        <dbReference type="Proteomes" id="UP000007076"/>
    </source>
</evidence>
<dbReference type="PANTHER" id="PTHR23028:SF131">
    <property type="entry name" value="BLR2367 PROTEIN"/>
    <property type="match status" value="1"/>
</dbReference>
<keyword evidence="5" id="KW-1185">Reference proteome</keyword>
<feature type="compositionally biased region" description="Low complexity" evidence="1">
    <location>
        <begin position="435"/>
        <end position="457"/>
    </location>
</feature>
<feature type="transmembrane region" description="Helical" evidence="2">
    <location>
        <begin position="178"/>
        <end position="195"/>
    </location>
</feature>
<feature type="transmembrane region" description="Helical" evidence="2">
    <location>
        <begin position="346"/>
        <end position="365"/>
    </location>
</feature>
<dbReference type="KEGG" id="ksk:KSE_42500"/>
<keyword evidence="4" id="KW-0012">Acyltransferase</keyword>
<feature type="domain" description="Acyltransferase 3" evidence="3">
    <location>
        <begin position="25"/>
        <end position="397"/>
    </location>
</feature>
<gene>
    <name evidence="4" type="ordered locus">KSE_42500</name>
</gene>
<evidence type="ECO:0000259" key="3">
    <source>
        <dbReference type="Pfam" id="PF01757"/>
    </source>
</evidence>
<feature type="transmembrane region" description="Helical" evidence="2">
    <location>
        <begin position="322"/>
        <end position="339"/>
    </location>
</feature>